<dbReference type="RefSeq" id="WP_148069687.1">
    <property type="nucleotide sequence ID" value="NZ_VRZA01000007.1"/>
</dbReference>
<name>A0A5C8ZSH3_9GAMM</name>
<organism evidence="2 3">
    <name type="scientific">Parahaliea maris</name>
    <dbReference type="NCBI Taxonomy" id="2716870"/>
    <lineage>
        <taxon>Bacteria</taxon>
        <taxon>Pseudomonadati</taxon>
        <taxon>Pseudomonadota</taxon>
        <taxon>Gammaproteobacteria</taxon>
        <taxon>Cellvibrionales</taxon>
        <taxon>Halieaceae</taxon>
        <taxon>Parahaliea</taxon>
    </lineage>
</organism>
<feature type="chain" id="PRO_5023034926" evidence="1">
    <location>
        <begin position="19"/>
        <end position="151"/>
    </location>
</feature>
<reference evidence="2 3" key="1">
    <citation type="submission" date="2019-08" db="EMBL/GenBank/DDBJ databases">
        <title>Parahaliea maris sp. nov., isolated from the surface seawater.</title>
        <authorList>
            <person name="Liu Y."/>
        </authorList>
    </citation>
    <scope>NUCLEOTIDE SEQUENCE [LARGE SCALE GENOMIC DNA]</scope>
    <source>
        <strain evidence="2 3">HSLHS9</strain>
    </source>
</reference>
<keyword evidence="3" id="KW-1185">Reference proteome</keyword>
<evidence type="ECO:0000256" key="1">
    <source>
        <dbReference type="SAM" id="SignalP"/>
    </source>
</evidence>
<dbReference type="EMBL" id="VRZA01000007">
    <property type="protein sequence ID" value="TXS90689.1"/>
    <property type="molecule type" value="Genomic_DNA"/>
</dbReference>
<evidence type="ECO:0000313" key="2">
    <source>
        <dbReference type="EMBL" id="TXS90689.1"/>
    </source>
</evidence>
<sequence length="151" mass="16954">MRRLTVICLLLVAGSAGAQEKDFPGVEKLMSSEDYRAAGLHKLNPDEIEALNQWLVSYTAGEAQALRNTSEEVKQAEQDIRIEARIKGDFRGWSGDTLFSLDNGQVWRQRLEGRFAYNGDAREVVIEKNFFGYYRLTHVATGASIGVTRIN</sequence>
<accession>A0A5C8ZSH3</accession>
<keyword evidence="1" id="KW-0732">Signal</keyword>
<feature type="signal peptide" evidence="1">
    <location>
        <begin position="1"/>
        <end position="18"/>
    </location>
</feature>
<proteinExistence type="predicted"/>
<dbReference type="Proteomes" id="UP000321039">
    <property type="component" value="Unassembled WGS sequence"/>
</dbReference>
<dbReference type="AlphaFoldDB" id="A0A5C8ZSH3"/>
<gene>
    <name evidence="2" type="ORF">FV139_17055</name>
</gene>
<comment type="caution">
    <text evidence="2">The sequence shown here is derived from an EMBL/GenBank/DDBJ whole genome shotgun (WGS) entry which is preliminary data.</text>
</comment>
<evidence type="ECO:0000313" key="3">
    <source>
        <dbReference type="Proteomes" id="UP000321039"/>
    </source>
</evidence>
<protein>
    <submittedName>
        <fullName evidence="2">Uncharacterized protein</fullName>
    </submittedName>
</protein>